<proteinExistence type="predicted"/>
<dbReference type="Pfam" id="PF25036">
    <property type="entry name" value="VPS13_VAB"/>
    <property type="match status" value="1"/>
</dbReference>
<gene>
    <name evidence="2" type="ORF">M569_10562</name>
</gene>
<dbReference type="OrthoDB" id="898513at2759"/>
<feature type="non-terminal residue" evidence="2">
    <location>
        <position position="1"/>
    </location>
</feature>
<dbReference type="GO" id="GO:0045053">
    <property type="term" value="P:protein retention in Golgi apparatus"/>
    <property type="evidence" value="ECO:0007669"/>
    <property type="project" value="TreeGrafter"/>
</dbReference>
<dbReference type="PANTHER" id="PTHR16166">
    <property type="entry name" value="VACUOLAR PROTEIN SORTING-ASSOCIATED PROTEIN VPS13"/>
    <property type="match status" value="1"/>
</dbReference>
<sequence length="681" mass="77047">EAVLISHPTNLPSKTLSLRSSVSGRIVQIILEHNQLLERPIHPRIIKVYSPYWIWVARCPPLSFRLFPVGPRGSKKNLLSFRSKRLRETVFEEITEEEIYEGYTMASALNFKSLSLSASIEQESGGQEFGPPADLSPLGDMDGALDLFAHNSEGYCMQLYVSSKPCPYQSIPTKVISVRPYMNFTNRVGQIILLKFSEEDAPKTLHVSDTRVSFIHPKTLGPNKIQVRMLDTDWSFPIQILKEDTITLSLKKDDGKRRFIRTEIRGYEEGSRFIIVYRLGSSKGPFRIENRTKKIYIRFRQTGFDGDAWIPLPPLSTSNFSWEDPYGQKFIDAEIDTGSSVSVCKFDLNTVGFSIIDNYPGLSLHVANIGHLKVVRFLELSAHSREEASLCPLLVRYWGNSHIQANLPQQRSPLELILELAGLGISVVDHKPRELSYLYLEKLFISYSAGYDGGTTSRFKIIVGYMQLDNQLPLTVMPVLLAPELVPDAMHPVFKMTITARNDTLDGLEIYPYIYITVIDKSWRLNIHEPIIWALLDFFNNLQLDRVPQNSSTSQVDPEIRLDLIDISEVRFKVSLEAEPSQRPHGLLGVWGPVLSAVGNAFKFQVHLRKVTLKDRFLRKSSVYSAVGARIWRDLIHNPLHLISSIDVLGVTSSTLASLSKGFAELSTDGQFLQLRSKQVP</sequence>
<feature type="non-terminal residue" evidence="2">
    <location>
        <position position="681"/>
    </location>
</feature>
<organism evidence="2 3">
    <name type="scientific">Genlisea aurea</name>
    <dbReference type="NCBI Taxonomy" id="192259"/>
    <lineage>
        <taxon>Eukaryota</taxon>
        <taxon>Viridiplantae</taxon>
        <taxon>Streptophyta</taxon>
        <taxon>Embryophyta</taxon>
        <taxon>Tracheophyta</taxon>
        <taxon>Spermatophyta</taxon>
        <taxon>Magnoliopsida</taxon>
        <taxon>eudicotyledons</taxon>
        <taxon>Gunneridae</taxon>
        <taxon>Pentapetalae</taxon>
        <taxon>asterids</taxon>
        <taxon>lamiids</taxon>
        <taxon>Lamiales</taxon>
        <taxon>Lentibulariaceae</taxon>
        <taxon>Genlisea</taxon>
    </lineage>
</organism>
<dbReference type="InterPro" id="IPR026847">
    <property type="entry name" value="VPS13"/>
</dbReference>
<evidence type="ECO:0000259" key="1">
    <source>
        <dbReference type="Pfam" id="PF25036"/>
    </source>
</evidence>
<dbReference type="AlphaFoldDB" id="S8CBA3"/>
<dbReference type="PANTHER" id="PTHR16166:SF137">
    <property type="entry name" value="PLECKSTRIN HOMOLOGY (PH) DOMAIN-CONTAINING PROTEIN"/>
    <property type="match status" value="1"/>
</dbReference>
<dbReference type="InterPro" id="IPR009543">
    <property type="entry name" value="VPS13_VAB"/>
</dbReference>
<evidence type="ECO:0000313" key="2">
    <source>
        <dbReference type="EMBL" id="EPS64219.1"/>
    </source>
</evidence>
<evidence type="ECO:0000313" key="3">
    <source>
        <dbReference type="Proteomes" id="UP000015453"/>
    </source>
</evidence>
<comment type="caution">
    <text evidence="2">The sequence shown here is derived from an EMBL/GenBank/DDBJ whole genome shotgun (WGS) entry which is preliminary data.</text>
</comment>
<reference evidence="2 3" key="1">
    <citation type="journal article" date="2013" name="BMC Genomics">
        <title>The miniature genome of a carnivorous plant Genlisea aurea contains a low number of genes and short non-coding sequences.</title>
        <authorList>
            <person name="Leushkin E.V."/>
            <person name="Sutormin R.A."/>
            <person name="Nabieva E.R."/>
            <person name="Penin A.A."/>
            <person name="Kondrashov A.S."/>
            <person name="Logacheva M.D."/>
        </authorList>
    </citation>
    <scope>NUCLEOTIDE SEQUENCE [LARGE SCALE GENOMIC DNA]</scope>
</reference>
<dbReference type="Proteomes" id="UP000015453">
    <property type="component" value="Unassembled WGS sequence"/>
</dbReference>
<feature type="domain" description="Vacuolar protein sorting-associated protein 13 VPS13 adaptor binding" evidence="1">
    <location>
        <begin position="150"/>
        <end position="327"/>
    </location>
</feature>
<dbReference type="GO" id="GO:0006623">
    <property type="term" value="P:protein targeting to vacuole"/>
    <property type="evidence" value="ECO:0007669"/>
    <property type="project" value="TreeGrafter"/>
</dbReference>
<dbReference type="EMBL" id="AUSU01004973">
    <property type="protein sequence ID" value="EPS64219.1"/>
    <property type="molecule type" value="Genomic_DNA"/>
</dbReference>
<protein>
    <recommendedName>
        <fullName evidence="1">Vacuolar protein sorting-associated protein 13 VPS13 adaptor binding domain-containing protein</fullName>
    </recommendedName>
</protein>
<accession>S8CBA3</accession>
<name>S8CBA3_9LAMI</name>
<keyword evidence="3" id="KW-1185">Reference proteome</keyword>